<evidence type="ECO:0000313" key="2">
    <source>
        <dbReference type="Proteomes" id="UP001239111"/>
    </source>
</evidence>
<organism evidence="1 2">
    <name type="scientific">Eretmocerus hayati</name>
    <dbReference type="NCBI Taxonomy" id="131215"/>
    <lineage>
        <taxon>Eukaryota</taxon>
        <taxon>Metazoa</taxon>
        <taxon>Ecdysozoa</taxon>
        <taxon>Arthropoda</taxon>
        <taxon>Hexapoda</taxon>
        <taxon>Insecta</taxon>
        <taxon>Pterygota</taxon>
        <taxon>Neoptera</taxon>
        <taxon>Endopterygota</taxon>
        <taxon>Hymenoptera</taxon>
        <taxon>Apocrita</taxon>
        <taxon>Proctotrupomorpha</taxon>
        <taxon>Chalcidoidea</taxon>
        <taxon>Aphelinidae</taxon>
        <taxon>Aphelininae</taxon>
        <taxon>Eretmocerus</taxon>
    </lineage>
</organism>
<proteinExistence type="predicted"/>
<dbReference type="EMBL" id="CM056744">
    <property type="protein sequence ID" value="KAJ8666425.1"/>
    <property type="molecule type" value="Genomic_DNA"/>
</dbReference>
<reference evidence="1" key="1">
    <citation type="submission" date="2023-04" db="EMBL/GenBank/DDBJ databases">
        <title>A chromosome-level genome assembly of the parasitoid wasp Eretmocerus hayati.</title>
        <authorList>
            <person name="Zhong Y."/>
            <person name="Liu S."/>
            <person name="Liu Y."/>
        </authorList>
    </citation>
    <scope>NUCLEOTIDE SEQUENCE</scope>
    <source>
        <strain evidence="1">ZJU_SS_LIU_2023</strain>
    </source>
</reference>
<evidence type="ECO:0000313" key="1">
    <source>
        <dbReference type="EMBL" id="KAJ8666425.1"/>
    </source>
</evidence>
<protein>
    <submittedName>
        <fullName evidence="1">Uncharacterized protein</fullName>
    </submittedName>
</protein>
<dbReference type="Proteomes" id="UP001239111">
    <property type="component" value="Chromosome 4"/>
</dbReference>
<gene>
    <name evidence="1" type="ORF">QAD02_008087</name>
</gene>
<keyword evidence="2" id="KW-1185">Reference proteome</keyword>
<sequence>MVGYFVSHSRGSEAEVIPEGGVACFVLTSDLVYLHNLIVRNMLASIDRASGTQFNFTEIDVQITDRELNDRCDSVDVSNDNGCEANNDGLDISNECIEQVPENAICDISWIFDKLHEHFDNHSEDNLCNFSNLKFISTYNKGLSKSFKFKCENCGLIRNVSGTPNGSTNLDLNLSIIIGCLTIGIGQSQLEELLRASNIRCMSDDTYQKYHTNVAEHAILAAQRQMERNREDEIALAYAGEIIY</sequence>
<name>A0ACC2N5G5_9HYME</name>
<accession>A0ACC2N5G5</accession>
<comment type="caution">
    <text evidence="1">The sequence shown here is derived from an EMBL/GenBank/DDBJ whole genome shotgun (WGS) entry which is preliminary data.</text>
</comment>